<accession>A0A067M3Q2</accession>
<protein>
    <submittedName>
        <fullName evidence="2">Uncharacterized protein</fullName>
    </submittedName>
</protein>
<gene>
    <name evidence="2" type="ORF">BOTBODRAFT_36278</name>
</gene>
<dbReference type="InParanoid" id="A0A067M3Q2"/>
<dbReference type="EMBL" id="KL198068">
    <property type="protein sequence ID" value="KDQ10383.1"/>
    <property type="molecule type" value="Genomic_DNA"/>
</dbReference>
<feature type="region of interest" description="Disordered" evidence="1">
    <location>
        <begin position="147"/>
        <end position="205"/>
    </location>
</feature>
<evidence type="ECO:0000313" key="2">
    <source>
        <dbReference type="EMBL" id="KDQ10383.1"/>
    </source>
</evidence>
<feature type="compositionally biased region" description="Basic and acidic residues" evidence="1">
    <location>
        <begin position="1"/>
        <end position="11"/>
    </location>
</feature>
<name>A0A067M3Q2_BOTB1</name>
<dbReference type="HOGENOM" id="CLU_1189745_0_0_1"/>
<proteinExistence type="predicted"/>
<dbReference type="AlphaFoldDB" id="A0A067M3Q2"/>
<evidence type="ECO:0000313" key="3">
    <source>
        <dbReference type="Proteomes" id="UP000027195"/>
    </source>
</evidence>
<sequence>MKVDWSDDDSRNYAASPRSPQKNKSSKIGGVFSSVFGRQKSPEPPQFHPPRHHDHVVPPKQKLQRAHPQNPYPYSPAYGPVPQYQDSYGREPTTYYVDRTTGETTFRDRQTGATYRVEPYNRKKKADGTTEFYINAHGSKFAVVFPPAQRPSYDDDYYTPRRPKTSRESSQQTLPYQYDRRYPQQPAAIVPSPASEGGESRMMDDEEISQYYEKQRGVANWVRSQQVMTGRVR</sequence>
<organism evidence="2 3">
    <name type="scientific">Botryobasidium botryosum (strain FD-172 SS1)</name>
    <dbReference type="NCBI Taxonomy" id="930990"/>
    <lineage>
        <taxon>Eukaryota</taxon>
        <taxon>Fungi</taxon>
        <taxon>Dikarya</taxon>
        <taxon>Basidiomycota</taxon>
        <taxon>Agaricomycotina</taxon>
        <taxon>Agaricomycetes</taxon>
        <taxon>Cantharellales</taxon>
        <taxon>Botryobasidiaceae</taxon>
        <taxon>Botryobasidium</taxon>
    </lineage>
</organism>
<dbReference type="Proteomes" id="UP000027195">
    <property type="component" value="Unassembled WGS sequence"/>
</dbReference>
<keyword evidence="3" id="KW-1185">Reference proteome</keyword>
<reference evidence="3" key="1">
    <citation type="journal article" date="2014" name="Proc. Natl. Acad. Sci. U.S.A.">
        <title>Extensive sampling of basidiomycete genomes demonstrates inadequacy of the white-rot/brown-rot paradigm for wood decay fungi.</title>
        <authorList>
            <person name="Riley R."/>
            <person name="Salamov A.A."/>
            <person name="Brown D.W."/>
            <person name="Nagy L.G."/>
            <person name="Floudas D."/>
            <person name="Held B.W."/>
            <person name="Levasseur A."/>
            <person name="Lombard V."/>
            <person name="Morin E."/>
            <person name="Otillar R."/>
            <person name="Lindquist E.A."/>
            <person name="Sun H."/>
            <person name="LaButti K.M."/>
            <person name="Schmutz J."/>
            <person name="Jabbour D."/>
            <person name="Luo H."/>
            <person name="Baker S.E."/>
            <person name="Pisabarro A.G."/>
            <person name="Walton J.D."/>
            <person name="Blanchette R.A."/>
            <person name="Henrissat B."/>
            <person name="Martin F."/>
            <person name="Cullen D."/>
            <person name="Hibbett D.S."/>
            <person name="Grigoriev I.V."/>
        </authorList>
    </citation>
    <scope>NUCLEOTIDE SEQUENCE [LARGE SCALE GENOMIC DNA]</scope>
    <source>
        <strain evidence="3">FD-172 SS1</strain>
    </source>
</reference>
<feature type="region of interest" description="Disordered" evidence="1">
    <location>
        <begin position="1"/>
        <end position="89"/>
    </location>
</feature>
<evidence type="ECO:0000256" key="1">
    <source>
        <dbReference type="SAM" id="MobiDB-lite"/>
    </source>
</evidence>